<dbReference type="InterPro" id="IPR029057">
    <property type="entry name" value="PRTase-like"/>
</dbReference>
<dbReference type="PANTHER" id="PTHR47505">
    <property type="entry name" value="DNA UTILIZATION PROTEIN YHGH"/>
    <property type="match status" value="1"/>
</dbReference>
<evidence type="ECO:0000256" key="1">
    <source>
        <dbReference type="ARBA" id="ARBA00008007"/>
    </source>
</evidence>
<dbReference type="AlphaFoldDB" id="A0A1Y2SZ97"/>
<dbReference type="Proteomes" id="UP000243540">
    <property type="component" value="Unassembled WGS sequence"/>
</dbReference>
<dbReference type="PANTHER" id="PTHR47505:SF1">
    <property type="entry name" value="DNA UTILIZATION PROTEIN YHGH"/>
    <property type="match status" value="1"/>
</dbReference>
<accession>A0A1Y2SZ97</accession>
<evidence type="ECO:0008006" key="4">
    <source>
        <dbReference type="Google" id="ProtNLM"/>
    </source>
</evidence>
<dbReference type="InterPro" id="IPR000836">
    <property type="entry name" value="PRTase_dom"/>
</dbReference>
<reference evidence="2 3" key="1">
    <citation type="submission" date="2017-04" db="EMBL/GenBank/DDBJ databases">
        <title>Draft genome sequences of Alloscardovia macacae UMA81211 and UMA81212 isolated from the feces of a rhesus macaque (Macaca mulatta).</title>
        <authorList>
            <person name="Albert K."/>
            <person name="Sela D.A."/>
        </authorList>
    </citation>
    <scope>NUCLEOTIDE SEQUENCE [LARGE SCALE GENOMIC DNA]</scope>
    <source>
        <strain evidence="2 3">UMA81212</strain>
    </source>
</reference>
<sequence length="245" mass="27094">MLSDMTVDILQMASMVLFPRSCAGCGARDSVLCDACSQLFLRWRERSIAHSFTVFSCGQYTRAVRNAVLAWKDHGDEELDALFASLLAERIICVLKNILSTDVQVCVVPAPSSPKSVQSRGRAHMNILSIRIVQQINAYTQEQGSNCRAHMCPCLHIDAKIRKSVTASHRKERAERLSKGLLYEPQHAGDAEGSKRCTIILDDIVTSGATLRACVRLLRSRGEHVLAAFTLSDADRHTADNAYYA</sequence>
<gene>
    <name evidence="2" type="ORF">B9T39_02585</name>
</gene>
<dbReference type="CDD" id="cd06223">
    <property type="entry name" value="PRTases_typeI"/>
    <property type="match status" value="1"/>
</dbReference>
<evidence type="ECO:0000313" key="3">
    <source>
        <dbReference type="Proteomes" id="UP000243540"/>
    </source>
</evidence>
<proteinExistence type="inferred from homology"/>
<evidence type="ECO:0000313" key="2">
    <source>
        <dbReference type="EMBL" id="OTA29737.1"/>
    </source>
</evidence>
<name>A0A1Y2SZ97_9BIFI</name>
<dbReference type="Gene3D" id="3.40.50.2020">
    <property type="match status" value="1"/>
</dbReference>
<dbReference type="InterPro" id="IPR051910">
    <property type="entry name" value="ComF/GntX_DNA_util-trans"/>
</dbReference>
<comment type="similarity">
    <text evidence="1">Belongs to the ComF/GntX family.</text>
</comment>
<dbReference type="STRING" id="1160091.B9T39_02585"/>
<dbReference type="SUPFAM" id="SSF53271">
    <property type="entry name" value="PRTase-like"/>
    <property type="match status" value="1"/>
</dbReference>
<dbReference type="EMBL" id="NEKC01000004">
    <property type="protein sequence ID" value="OTA29737.1"/>
    <property type="molecule type" value="Genomic_DNA"/>
</dbReference>
<organism evidence="2 3">
    <name type="scientific">Alloscardovia macacae</name>
    <dbReference type="NCBI Taxonomy" id="1160091"/>
    <lineage>
        <taxon>Bacteria</taxon>
        <taxon>Bacillati</taxon>
        <taxon>Actinomycetota</taxon>
        <taxon>Actinomycetes</taxon>
        <taxon>Bifidobacteriales</taxon>
        <taxon>Bifidobacteriaceae</taxon>
        <taxon>Alloscardovia</taxon>
    </lineage>
</organism>
<comment type="caution">
    <text evidence="2">The sequence shown here is derived from an EMBL/GenBank/DDBJ whole genome shotgun (WGS) entry which is preliminary data.</text>
</comment>
<protein>
    <recommendedName>
        <fullName evidence="4">Phosphoribosyl transferase</fullName>
    </recommendedName>
</protein>